<dbReference type="InterPro" id="IPR029060">
    <property type="entry name" value="PIN-like_dom_sf"/>
</dbReference>
<evidence type="ECO:0000313" key="2">
    <source>
        <dbReference type="EMBL" id="BAC91262.1"/>
    </source>
</evidence>
<sequence length="107" mass="11283">MSLATSENVPWNNFSSGSPTSISYRSAVQCQATAPKIAIKPFLPALAIALRTGRSVYDSLHLALAVHCGCRMVSTDLQLCNALGPGAFAPYVLGLLTFCRAECPALP</sequence>
<reference evidence="2 3" key="1">
    <citation type="journal article" date="2003" name="DNA Res.">
        <title>Complete genome structure of Gloeobacter violaceus PCC 7421, a cyanobacterium that lacks thylakoids.</title>
        <authorList>
            <person name="Nakamura Y."/>
            <person name="Kaneko T."/>
            <person name="Sato S."/>
            <person name="Mimuro M."/>
            <person name="Miyashita H."/>
            <person name="Tsuchiya T."/>
            <person name="Sasamoto S."/>
            <person name="Watanabe A."/>
            <person name="Kawashima K."/>
            <person name="Kishida Y."/>
            <person name="Kiyokawa C."/>
            <person name="Kohara M."/>
            <person name="Matsumoto M."/>
            <person name="Matsuno A."/>
            <person name="Nakazaki N."/>
            <person name="Shimpo S."/>
            <person name="Takeuchi C."/>
            <person name="Yamada M."/>
            <person name="Tabata S."/>
        </authorList>
    </citation>
    <scope>NUCLEOTIDE SEQUENCE [LARGE SCALE GENOMIC DNA]</scope>
    <source>
        <strain evidence="3">ATCC 29082 / PCC 7421</strain>
    </source>
</reference>
<dbReference type="AlphaFoldDB" id="Q7NG52"/>
<organism evidence="2 3">
    <name type="scientific">Gloeobacter violaceus (strain ATCC 29082 / PCC 7421)</name>
    <dbReference type="NCBI Taxonomy" id="251221"/>
    <lineage>
        <taxon>Bacteria</taxon>
        <taxon>Bacillati</taxon>
        <taxon>Cyanobacteriota</taxon>
        <taxon>Cyanophyceae</taxon>
        <taxon>Gloeobacterales</taxon>
        <taxon>Gloeobacteraceae</taxon>
        <taxon>Gloeobacter</taxon>
    </lineage>
</organism>
<dbReference type="KEGG" id="gvi:glr3321"/>
<dbReference type="Proteomes" id="UP000000557">
    <property type="component" value="Chromosome"/>
</dbReference>
<dbReference type="EMBL" id="BA000045">
    <property type="protein sequence ID" value="BAC91262.1"/>
    <property type="molecule type" value="Genomic_DNA"/>
</dbReference>
<reference evidence="2 3" key="2">
    <citation type="journal article" date="2003" name="DNA Res.">
        <title>Complete genome structure of Gloeobacter violaceus PCC 7421, a cyanobacterium that lacks thylakoids (supplement).</title>
        <authorList>
            <person name="Nakamura Y."/>
            <person name="Kaneko T."/>
            <person name="Sato S."/>
            <person name="Mimuro M."/>
            <person name="Miyashita H."/>
            <person name="Tsuchiya T."/>
            <person name="Sasamoto S."/>
            <person name="Watanabe A."/>
            <person name="Kawashima K."/>
            <person name="Kishida Y."/>
            <person name="Kiyokawa C."/>
            <person name="Kohara M."/>
            <person name="Matsumoto M."/>
            <person name="Matsuno A."/>
            <person name="Nakazaki N."/>
            <person name="Shimpo S."/>
            <person name="Takeuchi C."/>
            <person name="Yamada M."/>
            <person name="Tabata S."/>
        </authorList>
    </citation>
    <scope>NUCLEOTIDE SEQUENCE [LARGE SCALE GENOMIC DNA]</scope>
    <source>
        <strain evidence="3">ATCC 29082 / PCC 7421</strain>
    </source>
</reference>
<proteinExistence type="predicted"/>
<dbReference type="Gene3D" id="3.40.50.1010">
    <property type="entry name" value="5'-nuclease"/>
    <property type="match status" value="1"/>
</dbReference>
<dbReference type="InParanoid" id="Q7NG52"/>
<protein>
    <submittedName>
        <fullName evidence="2">Glr3321 protein</fullName>
    </submittedName>
</protein>
<name>Q7NG52_GLOVI</name>
<dbReference type="HOGENOM" id="CLU_2206288_0_0_3"/>
<dbReference type="OrthoDB" id="459975at2"/>
<dbReference type="EnsemblBacteria" id="BAC91262">
    <property type="protein sequence ID" value="BAC91262"/>
    <property type="gene ID" value="BAC91262"/>
</dbReference>
<gene>
    <name evidence="2" type="ordered locus">glr3321</name>
</gene>
<feature type="region of interest" description="Disordered" evidence="1">
    <location>
        <begin position="1"/>
        <end position="20"/>
    </location>
</feature>
<evidence type="ECO:0000313" key="3">
    <source>
        <dbReference type="Proteomes" id="UP000000557"/>
    </source>
</evidence>
<keyword evidence="3" id="KW-1185">Reference proteome</keyword>
<dbReference type="SUPFAM" id="SSF88723">
    <property type="entry name" value="PIN domain-like"/>
    <property type="match status" value="1"/>
</dbReference>
<evidence type="ECO:0000256" key="1">
    <source>
        <dbReference type="SAM" id="MobiDB-lite"/>
    </source>
</evidence>
<accession>Q7NG52</accession>